<protein>
    <recommendedName>
        <fullName evidence="3">Mbre TPR repeat protein</fullName>
    </recommendedName>
</protein>
<reference evidence="1 2" key="1">
    <citation type="journal article" date="2014" name="Genome Biol. Evol.">
        <title>The secreted proteins of Achlya hypogyna and Thraustotheca clavata identify the ancestral oomycete secretome and reveal gene acquisitions by horizontal gene transfer.</title>
        <authorList>
            <person name="Misner I."/>
            <person name="Blouin N."/>
            <person name="Leonard G."/>
            <person name="Richards T.A."/>
            <person name="Lane C.E."/>
        </authorList>
    </citation>
    <scope>NUCLEOTIDE SEQUENCE [LARGE SCALE GENOMIC DNA]</scope>
    <source>
        <strain evidence="1 2">ATCC 48635</strain>
    </source>
</reference>
<evidence type="ECO:0000313" key="1">
    <source>
        <dbReference type="EMBL" id="OQR87959.1"/>
    </source>
</evidence>
<dbReference type="STRING" id="1202772.A0A1V9YQC8"/>
<dbReference type="EMBL" id="JNBR01001416">
    <property type="protein sequence ID" value="OQR87959.1"/>
    <property type="molecule type" value="Genomic_DNA"/>
</dbReference>
<evidence type="ECO:0008006" key="3">
    <source>
        <dbReference type="Google" id="ProtNLM"/>
    </source>
</evidence>
<keyword evidence="2" id="KW-1185">Reference proteome</keyword>
<dbReference type="AlphaFoldDB" id="A0A1V9YQC8"/>
<name>A0A1V9YQC8_ACHHY</name>
<evidence type="ECO:0000313" key="2">
    <source>
        <dbReference type="Proteomes" id="UP000243579"/>
    </source>
</evidence>
<accession>A0A1V9YQC8</accession>
<sequence length="539" mass="60597">MPPATSTARPLGVTLGFFRHLIELCGGRSSLKGRTTAQVCFDYIVPLTATTELSLVDHIAADPSTAHFVRPANWYISHAWSYLFLETVDSLDIFFSQQHLSEEAVVWFCVFNNNQHRAASYPFEYWSSTFKSQLSAIGNVVMVMHPWNDPVVLRRSWCVFEVYVAVTTGARFEMAMAPDQLKLLMHDMQDANAFQNMLTLIKSEQSETTVASDRDGIFTLIKAETSFIEVDRLVFATIENWMVRTLHTHAKSIADPLDQVAAWRRLYQIYIHTCKWLQAEDVSYRIIECNQRAYGDEHEETVVVKTWPYFCQACSGQPYDMWGPPYEAALASVESVLGKSHLKTCKARANLAAVLVQANIHNERAIALLEANYSCLSKTVSANEVILLQTGTELSRAYINAHQYADAEHLLNAILSTVAQTFSEEHPITGFNKYLLAIVYAEMGRAAEALDIVEYQLAERLRRFGPDHSDTINLQGFIGHVLHRSGNFDCAKSLLQPILERVDRRTDTTSMVLVCATEAREVLGKVQCGASSIFSHTTS</sequence>
<dbReference type="SUPFAM" id="SSF48452">
    <property type="entry name" value="TPR-like"/>
    <property type="match status" value="1"/>
</dbReference>
<dbReference type="OrthoDB" id="1658288at2759"/>
<dbReference type="PANTHER" id="PTHR46082">
    <property type="entry name" value="ATP/GTP-BINDING PROTEIN-RELATED"/>
    <property type="match status" value="1"/>
</dbReference>
<comment type="caution">
    <text evidence="1">The sequence shown here is derived from an EMBL/GenBank/DDBJ whole genome shotgun (WGS) entry which is preliminary data.</text>
</comment>
<dbReference type="Proteomes" id="UP000243579">
    <property type="component" value="Unassembled WGS sequence"/>
</dbReference>
<dbReference type="InterPro" id="IPR011990">
    <property type="entry name" value="TPR-like_helical_dom_sf"/>
</dbReference>
<dbReference type="PANTHER" id="PTHR46082:SF6">
    <property type="entry name" value="AAA+ ATPASE DOMAIN-CONTAINING PROTEIN-RELATED"/>
    <property type="match status" value="1"/>
</dbReference>
<dbReference type="InterPro" id="IPR053137">
    <property type="entry name" value="NLR-like"/>
</dbReference>
<organism evidence="1 2">
    <name type="scientific">Achlya hypogyna</name>
    <name type="common">Oomycete</name>
    <name type="synonym">Protoachlya hypogyna</name>
    <dbReference type="NCBI Taxonomy" id="1202772"/>
    <lineage>
        <taxon>Eukaryota</taxon>
        <taxon>Sar</taxon>
        <taxon>Stramenopiles</taxon>
        <taxon>Oomycota</taxon>
        <taxon>Saprolegniomycetes</taxon>
        <taxon>Saprolegniales</taxon>
        <taxon>Achlyaceae</taxon>
        <taxon>Achlya</taxon>
    </lineage>
</organism>
<proteinExistence type="predicted"/>
<dbReference type="Gene3D" id="1.25.40.10">
    <property type="entry name" value="Tetratricopeptide repeat domain"/>
    <property type="match status" value="1"/>
</dbReference>
<gene>
    <name evidence="1" type="ORF">ACHHYP_07812</name>
</gene>